<sequence>MFFSSLDVPTEFVPLSEYIVLGRPLREINLLRASMKFAVDKEVTSSKCTARKTAQVKSTIQDFDPFLRKRGPHKSTPVISKISASLTLSSGNYEAVFHSWLDEDIIEEVQKNADMKNEHYLPHHPVYKDNSTTKIRPVFDGSAKEKNSSSINECLQKGPNMSCPNNAITIPRIELLACAIGSRLVNTTKSDLGLEDAPICCWSDSVNALYWIKGKENWGTFVNNRVQEIRRLTNPEDWKYIAGILNPADLPSRVLKSLLNRYGGRYQVG</sequence>
<dbReference type="AlphaFoldDB" id="A0A4Y2A2K9"/>
<dbReference type="Proteomes" id="UP000499080">
    <property type="component" value="Unassembled WGS sequence"/>
</dbReference>
<dbReference type="InterPro" id="IPR008042">
    <property type="entry name" value="Retrotrans_Pao"/>
</dbReference>
<accession>A0A4Y2A2K9</accession>
<reference evidence="1 2" key="1">
    <citation type="journal article" date="2019" name="Sci. Rep.">
        <title>Orb-weaving spider Araneus ventricosus genome elucidates the spidroin gene catalogue.</title>
        <authorList>
            <person name="Kono N."/>
            <person name="Nakamura H."/>
            <person name="Ohtoshi R."/>
            <person name="Moran D.A.P."/>
            <person name="Shinohara A."/>
            <person name="Yoshida Y."/>
            <person name="Fujiwara M."/>
            <person name="Mori M."/>
            <person name="Tomita M."/>
            <person name="Arakawa K."/>
        </authorList>
    </citation>
    <scope>NUCLEOTIDE SEQUENCE [LARGE SCALE GENOMIC DNA]</scope>
</reference>
<comment type="caution">
    <text evidence="1">The sequence shown here is derived from an EMBL/GenBank/DDBJ whole genome shotgun (WGS) entry which is preliminary data.</text>
</comment>
<gene>
    <name evidence="1" type="ORF">AVEN_230937_1</name>
</gene>
<dbReference type="EMBL" id="BGPR01000004">
    <property type="protein sequence ID" value="GBL74022.1"/>
    <property type="molecule type" value="Genomic_DNA"/>
</dbReference>
<name>A0A4Y2A2K9_ARAVE</name>
<proteinExistence type="predicted"/>
<evidence type="ECO:0000313" key="1">
    <source>
        <dbReference type="EMBL" id="GBL74022.1"/>
    </source>
</evidence>
<dbReference type="Pfam" id="PF05380">
    <property type="entry name" value="Peptidase_A17"/>
    <property type="match status" value="1"/>
</dbReference>
<dbReference type="OrthoDB" id="8376162at2759"/>
<keyword evidence="2" id="KW-1185">Reference proteome</keyword>
<evidence type="ECO:0000313" key="2">
    <source>
        <dbReference type="Proteomes" id="UP000499080"/>
    </source>
</evidence>
<protein>
    <submittedName>
        <fullName evidence="1">Uncharacterized protein</fullName>
    </submittedName>
</protein>
<dbReference type="PANTHER" id="PTHR47331:SF1">
    <property type="entry name" value="GAG-LIKE PROTEIN"/>
    <property type="match status" value="1"/>
</dbReference>
<dbReference type="PANTHER" id="PTHR47331">
    <property type="entry name" value="PHD-TYPE DOMAIN-CONTAINING PROTEIN"/>
    <property type="match status" value="1"/>
</dbReference>
<organism evidence="1 2">
    <name type="scientific">Araneus ventricosus</name>
    <name type="common">Orbweaver spider</name>
    <name type="synonym">Epeira ventricosa</name>
    <dbReference type="NCBI Taxonomy" id="182803"/>
    <lineage>
        <taxon>Eukaryota</taxon>
        <taxon>Metazoa</taxon>
        <taxon>Ecdysozoa</taxon>
        <taxon>Arthropoda</taxon>
        <taxon>Chelicerata</taxon>
        <taxon>Arachnida</taxon>
        <taxon>Araneae</taxon>
        <taxon>Araneomorphae</taxon>
        <taxon>Entelegynae</taxon>
        <taxon>Araneoidea</taxon>
        <taxon>Araneidae</taxon>
        <taxon>Araneus</taxon>
    </lineage>
</organism>